<dbReference type="InterPro" id="IPR001969">
    <property type="entry name" value="Aspartic_peptidase_AS"/>
</dbReference>
<feature type="signal peptide" evidence="2">
    <location>
        <begin position="1"/>
        <end position="27"/>
    </location>
</feature>
<keyword evidence="2" id="KW-0732">Signal</keyword>
<reference evidence="5" key="1">
    <citation type="submission" date="2016-10" db="EMBL/GenBank/DDBJ databases">
        <authorList>
            <person name="Varghese N."/>
            <person name="Submissions S."/>
        </authorList>
    </citation>
    <scope>NUCLEOTIDE SEQUENCE [LARGE SCALE GENOMIC DNA]</scope>
    <source>
        <strain evidence="5">ATCC 25963</strain>
    </source>
</reference>
<dbReference type="SUPFAM" id="SSF50630">
    <property type="entry name" value="Acid proteases"/>
    <property type="match status" value="1"/>
</dbReference>
<dbReference type="PROSITE" id="PS50175">
    <property type="entry name" value="ASP_PROT_RETROV"/>
    <property type="match status" value="1"/>
</dbReference>
<feature type="chain" id="PRO_5011732998" evidence="2">
    <location>
        <begin position="28"/>
        <end position="718"/>
    </location>
</feature>
<accession>A0A1I1WTS7</accession>
<dbReference type="Pfam" id="PF13650">
    <property type="entry name" value="Asp_protease_2"/>
    <property type="match status" value="1"/>
</dbReference>
<keyword evidence="1" id="KW-0378">Hydrolase</keyword>
<dbReference type="InterPro" id="IPR001995">
    <property type="entry name" value="Peptidase_A2_cat"/>
</dbReference>
<dbReference type="AlphaFoldDB" id="A0A1I1WTS7"/>
<dbReference type="PROSITE" id="PS00141">
    <property type="entry name" value="ASP_PROTEASE"/>
    <property type="match status" value="1"/>
</dbReference>
<dbReference type="CDD" id="cd05483">
    <property type="entry name" value="retropepsin_like_bacteria"/>
    <property type="match status" value="1"/>
</dbReference>
<evidence type="ECO:0000313" key="4">
    <source>
        <dbReference type="EMBL" id="SFD97788.1"/>
    </source>
</evidence>
<dbReference type="EMBL" id="FOMX01000007">
    <property type="protein sequence ID" value="SFD97788.1"/>
    <property type="molecule type" value="Genomic_DNA"/>
</dbReference>
<dbReference type="GO" id="GO:0006508">
    <property type="term" value="P:proteolysis"/>
    <property type="evidence" value="ECO:0007669"/>
    <property type="project" value="InterPro"/>
</dbReference>
<proteinExistence type="predicted"/>
<evidence type="ECO:0000256" key="2">
    <source>
        <dbReference type="SAM" id="SignalP"/>
    </source>
</evidence>
<dbReference type="OrthoDB" id="5483160at2"/>
<protein>
    <submittedName>
        <fullName evidence="4">Tetratricopeptide repeat-containing protein</fullName>
    </submittedName>
</protein>
<keyword evidence="5" id="KW-1185">Reference proteome</keyword>
<gene>
    <name evidence="4" type="ORF">SAMN02745121_02478</name>
</gene>
<dbReference type="STRING" id="54.SAMN02745121_02478"/>
<evidence type="ECO:0000256" key="1">
    <source>
        <dbReference type="ARBA" id="ARBA00022801"/>
    </source>
</evidence>
<evidence type="ECO:0000259" key="3">
    <source>
        <dbReference type="PROSITE" id="PS50175"/>
    </source>
</evidence>
<name>A0A1I1WTS7_9BACT</name>
<sequence>MSLAPRRLRLSASLTLALAAAVPGCLKVPVGDVDAPGGKEGSPAEAKAVIDRYVAALGGEEALRKIAQRTVEARMTFLPETGCTEKDENCRTAETVGTFTLQSTADQRLYRRTVIDKQIEEEGYDGKTGWQFRRGFLVLEDEDESVITREDAALHWYFDFDKRGIELALEKPRDKDFDGNARTLDGVRWSSKGDLIPPKTQWYDRKTGLLAEELLEDDKAEPPISQHIIYDDYRQIDGVLVPHKIRLVNKFGDRTQEVVFVTQRVDHAPIKPEVFQVPKVPPPEKAKDEKLVALAKAREFAAAEPKNLDAQVALARALWAASHFDEAADAAQVALKLQPKEAEALWILARARVLQGRFKEALPILDRAGKAGVRDVLVHAQRAWIASHQRDFSAVADALDHLGEANAQLAGRYRNFAGKPLQVSFKGNGCTAELPIATEGTVTFVDVQIGEEKVRALVDTGAADVILDGDIAAKLKIPVRSKSRLGGEGGPEIGHGQIDALTVGNATIAGIPVDVFPHQVLEQMTGGVGAAPQAVLGARVLELFQVSFDLPNNKLVLVNPIPKCKSALASYRTGSGAPFYLHETHFLYVLGAMNGAEGLFLVNTGMQGVAITATTKAFARAGIGAPPLRRNEAALVDVAEFTIGNAFKALGLRGAYGYFEQSESSDQFRIDGMLGLDFVGRGRLTIDYPERKLYFAAPPAEAAGPAAAAAPAAPAKGK</sequence>
<dbReference type="Gene3D" id="1.25.40.10">
    <property type="entry name" value="Tetratricopeptide repeat domain"/>
    <property type="match status" value="1"/>
</dbReference>
<dbReference type="RefSeq" id="WP_096329128.1">
    <property type="nucleotide sequence ID" value="NZ_FOMX01000007.1"/>
</dbReference>
<dbReference type="InterPro" id="IPR011990">
    <property type="entry name" value="TPR-like_helical_dom_sf"/>
</dbReference>
<dbReference type="InterPro" id="IPR021109">
    <property type="entry name" value="Peptidase_aspartic_dom_sf"/>
</dbReference>
<feature type="domain" description="Peptidase A2" evidence="3">
    <location>
        <begin position="454"/>
        <end position="490"/>
    </location>
</feature>
<dbReference type="SUPFAM" id="SSF48452">
    <property type="entry name" value="TPR-like"/>
    <property type="match status" value="1"/>
</dbReference>
<evidence type="ECO:0000313" key="5">
    <source>
        <dbReference type="Proteomes" id="UP000199400"/>
    </source>
</evidence>
<organism evidence="4 5">
    <name type="scientific">Nannocystis exedens</name>
    <dbReference type="NCBI Taxonomy" id="54"/>
    <lineage>
        <taxon>Bacteria</taxon>
        <taxon>Pseudomonadati</taxon>
        <taxon>Myxococcota</taxon>
        <taxon>Polyangia</taxon>
        <taxon>Nannocystales</taxon>
        <taxon>Nannocystaceae</taxon>
        <taxon>Nannocystis</taxon>
    </lineage>
</organism>
<dbReference type="GO" id="GO:0004190">
    <property type="term" value="F:aspartic-type endopeptidase activity"/>
    <property type="evidence" value="ECO:0007669"/>
    <property type="project" value="InterPro"/>
</dbReference>
<dbReference type="Proteomes" id="UP000199400">
    <property type="component" value="Unassembled WGS sequence"/>
</dbReference>
<dbReference type="Gene3D" id="2.40.70.10">
    <property type="entry name" value="Acid Proteases"/>
    <property type="match status" value="2"/>
</dbReference>
<dbReference type="InterPro" id="IPR034122">
    <property type="entry name" value="Retropepsin-like_bacterial"/>
</dbReference>
<dbReference type="Pfam" id="PF13432">
    <property type="entry name" value="TPR_16"/>
    <property type="match status" value="1"/>
</dbReference>